<dbReference type="EMBL" id="JABFUD020000018">
    <property type="protein sequence ID" value="KAI5066342.1"/>
    <property type="molecule type" value="Genomic_DNA"/>
</dbReference>
<evidence type="ECO:0000256" key="3">
    <source>
        <dbReference type="PROSITE-ProRule" id="PRU00703"/>
    </source>
</evidence>
<dbReference type="InterPro" id="IPR000644">
    <property type="entry name" value="CBS_dom"/>
</dbReference>
<sequence>MEDLRHLLKSTPLQKLLESQSKLIEVAHTATIAETLYAMRESRVSAVAVASPQSNMWHFNCKHCLADLRQWGSTIPDSKSSTDHEHINSTFLPSDVITRPEFDFCASKRYIGIASTFNIFVHLANFYSKTRDSSIAPRLLLDTPIHQCIKAQDTFCVLSPNSSVLELMDKMINGLQRALVPHVNKQKRGGGERELCTGYSMITQTDIIKFFQGESKKFKHILRQSVESLQVHQPRVLGVWSDIPVVDALRCMHEASLAVVPILDVGGNTMTKELIPAEGKLIVGTFSVSDLKGCNADALSKWSQQGLLKFLKRMIMMEVWQYSVDALEADNDVLYHMDLIGSFTQWDLVSCTLDMTIEDVISRALQNNVQRVWVVEKDCVLVSLVSFTDIFRAVRACLDGKQKAGLCLGAAHCEDT</sequence>
<evidence type="ECO:0000256" key="2">
    <source>
        <dbReference type="ARBA" id="ARBA00023122"/>
    </source>
</evidence>
<organism evidence="5 6">
    <name type="scientific">Adiantum capillus-veneris</name>
    <name type="common">Maidenhair fern</name>
    <dbReference type="NCBI Taxonomy" id="13818"/>
    <lineage>
        <taxon>Eukaryota</taxon>
        <taxon>Viridiplantae</taxon>
        <taxon>Streptophyta</taxon>
        <taxon>Embryophyta</taxon>
        <taxon>Tracheophyta</taxon>
        <taxon>Polypodiopsida</taxon>
        <taxon>Polypodiidae</taxon>
        <taxon>Polypodiales</taxon>
        <taxon>Pteridineae</taxon>
        <taxon>Pteridaceae</taxon>
        <taxon>Vittarioideae</taxon>
        <taxon>Adiantum</taxon>
    </lineage>
</organism>
<dbReference type="OrthoDB" id="1935572at2759"/>
<keyword evidence="6" id="KW-1185">Reference proteome</keyword>
<dbReference type="GO" id="GO:0005634">
    <property type="term" value="C:nucleus"/>
    <property type="evidence" value="ECO:0007669"/>
    <property type="project" value="TreeGrafter"/>
</dbReference>
<dbReference type="PANTHER" id="PTHR13780:SF101">
    <property type="entry name" value="SNF1-RELATED PROTEIN KINASE REGULATORY SUBUNIT GAMMA-LIKE PV42A"/>
    <property type="match status" value="1"/>
</dbReference>
<evidence type="ECO:0000313" key="6">
    <source>
        <dbReference type="Proteomes" id="UP000886520"/>
    </source>
</evidence>
<dbReference type="SUPFAM" id="SSF54631">
    <property type="entry name" value="CBS-domain pair"/>
    <property type="match status" value="2"/>
</dbReference>
<gene>
    <name evidence="5" type="ORF">GOP47_0018966</name>
</gene>
<evidence type="ECO:0000259" key="4">
    <source>
        <dbReference type="PROSITE" id="PS51371"/>
    </source>
</evidence>
<dbReference type="Proteomes" id="UP000886520">
    <property type="component" value="Chromosome 18"/>
</dbReference>
<protein>
    <recommendedName>
        <fullName evidence="4">CBS domain-containing protein</fullName>
    </recommendedName>
</protein>
<evidence type="ECO:0000313" key="5">
    <source>
        <dbReference type="EMBL" id="KAI5066342.1"/>
    </source>
</evidence>
<dbReference type="GO" id="GO:0005737">
    <property type="term" value="C:cytoplasm"/>
    <property type="evidence" value="ECO:0007669"/>
    <property type="project" value="TreeGrafter"/>
</dbReference>
<dbReference type="AlphaFoldDB" id="A0A9D4UES9"/>
<evidence type="ECO:0000256" key="1">
    <source>
        <dbReference type="ARBA" id="ARBA00022737"/>
    </source>
</evidence>
<accession>A0A9D4UES9</accession>
<dbReference type="InterPro" id="IPR050511">
    <property type="entry name" value="AMPK_gamma/SDS23_families"/>
</dbReference>
<feature type="domain" description="CBS" evidence="4">
    <location>
        <begin position="343"/>
        <end position="403"/>
    </location>
</feature>
<dbReference type="InterPro" id="IPR046342">
    <property type="entry name" value="CBS_dom_sf"/>
</dbReference>
<proteinExistence type="predicted"/>
<dbReference type="PROSITE" id="PS51371">
    <property type="entry name" value="CBS"/>
    <property type="match status" value="1"/>
</dbReference>
<name>A0A9D4UES9_ADICA</name>
<keyword evidence="2 3" id="KW-0129">CBS domain</keyword>
<keyword evidence="1" id="KW-0677">Repeat</keyword>
<comment type="caution">
    <text evidence="5">The sequence shown here is derived from an EMBL/GenBank/DDBJ whole genome shotgun (WGS) entry which is preliminary data.</text>
</comment>
<dbReference type="Gene3D" id="3.10.580.10">
    <property type="entry name" value="CBS-domain"/>
    <property type="match status" value="2"/>
</dbReference>
<dbReference type="Pfam" id="PF00571">
    <property type="entry name" value="CBS"/>
    <property type="match status" value="1"/>
</dbReference>
<reference evidence="5" key="1">
    <citation type="submission" date="2021-01" db="EMBL/GenBank/DDBJ databases">
        <title>Adiantum capillus-veneris genome.</title>
        <authorList>
            <person name="Fang Y."/>
            <person name="Liao Q."/>
        </authorList>
    </citation>
    <scope>NUCLEOTIDE SEQUENCE</scope>
    <source>
        <strain evidence="5">H3</strain>
        <tissue evidence="5">Leaf</tissue>
    </source>
</reference>
<dbReference type="PANTHER" id="PTHR13780">
    <property type="entry name" value="AMP-ACTIVATED PROTEIN KINASE, GAMMA REGULATORY SUBUNIT"/>
    <property type="match status" value="1"/>
</dbReference>